<sequence>MHLLAGETERIDDGDVAVDLEQSPGDIVFLSSADSELALLASVAAARPADAPSLRLANIVRLAHPASVDLYAEKTLAEAKLVVVRAMGGVGYWPYGLDRLRELARAGGGPRLLVIPGEDRWDDALAVYSDIPEDGARRLWRCLVAGGEANAAIALDHMAHLIGRGDRPDEAIPVANAGCYCPGHGVLSPQEAKARLDPDRPVAPIVFYRSILQGGATAPVDALVEALAADGVAGLPVFVTSLKDRESEAFLDDLFGLIPPAVVLNATAFAVSKIGVAGQGTVLDRPGRPVLQVIFAGSSEEAWRDSTRGLLPRDLTMNIVLPEVDGRLTTRAVSFKAETHDPATDSRTTTYRPVADRVAFVARQAANWARLAAKPAADRRIALVLSNYPNRDGRIGNGVGLDTPESAARIAAAMGEAGYALPGFPETGRDLMALLLSGLTNALDTSPSSPRRKPGSIDDLDEPVRGLGMDSGFRRNDGASDVNLPLTAYQAFFDALPEEIREALTERWGAPEDDPHFSDGVFHLAIHRFGNVVVGVQPARGYNIDPKATYHDPDLVPPHHYLAFYAWLRQDFGVDAMVHVGKHGNLEWLPGKALGLSRTCWPEVALGATPLVYPFIVNDPGEGAQAKRRASAVIVDHLMPAMTRAEIHGPLAELETLIDEYYLAAGVDQRRRDWLENEIITTAERHGLDRDLGLVRDAAGDALQTLDAHLCELKEMQIRDGLHILGTAPEGRQRIDTLVAIARVPRSGERACDRSLHRALAEDLGLGAFNPLDCDLGSAWSGPRPQALAAVSGTPWRTAGDTVERLETLAAALVSGAPAAGITSADMPAASAVLDWIASELAPALDSSGHAETAAVQTCLAGGFVPPGPSGAPTRGRPDVIPTGRNFYSVDVRAVPTAAAWALGRAAADALALRYFHDHGEWPKSIALSAWSTSNMRTGGDDIAQVLALLGAEPQWQQGTGRVTGFRVMALSELGRPRIDVTLKVSGMFRDAFPDQIDLIDSAVRAIAALDEDATANPIAAAIRESEDRMTDAKVDERVARTLAATRIFGAKPGAYGAGMQALIDEGIWQDRADFAETFLAWGGYAYGGGSHGAATRELFAERLKATDAVLHNQDNREHDVLDSDDYYQFQGGMAATVETLKGVAPPVYHGDHSRSEKPVVRSLSEEIARVVRGRAANPKWIAGVMRHGYKGAFEMAATVDYLFAYSAMTDAVGDHHFDQLFDAYIADETVRAFIADANAPALREMAARFREAIDRGLWSPRSNSAYDRLSSLIDQHREAAE</sequence>
<dbReference type="EC" id="6.6.1.2" evidence="1"/>
<dbReference type="NCBIfam" id="TIGR02257">
    <property type="entry name" value="cobalto_cobN"/>
    <property type="match status" value="1"/>
</dbReference>
<keyword evidence="5" id="KW-1185">Reference proteome</keyword>
<feature type="region of interest" description="Disordered" evidence="2">
    <location>
        <begin position="443"/>
        <end position="463"/>
    </location>
</feature>
<dbReference type="GO" id="GO:0009236">
    <property type="term" value="P:cobalamin biosynthetic process"/>
    <property type="evidence" value="ECO:0007669"/>
    <property type="project" value="UniProtKB-UniRule"/>
</dbReference>
<dbReference type="STRING" id="665467.SAMN02982931_03220"/>
<evidence type="ECO:0000313" key="4">
    <source>
        <dbReference type="EMBL" id="SDB41995.1"/>
    </source>
</evidence>
<accession>A0A1G6DAW6</accession>
<name>A0A1G6DAW6_9HYPH</name>
<dbReference type="PANTHER" id="PTHR44119">
    <property type="entry name" value="MAGNESIUM-CHELATASE SUBUNIT CHLH, CHLOROPLASTIC"/>
    <property type="match status" value="1"/>
</dbReference>
<gene>
    <name evidence="4" type="ORF">SAMN02982931_03220</name>
</gene>
<dbReference type="Pfam" id="PF02514">
    <property type="entry name" value="CobN-Mg_chel"/>
    <property type="match status" value="1"/>
</dbReference>
<dbReference type="InterPro" id="IPR011953">
    <property type="entry name" value="Cobalto_CobN"/>
</dbReference>
<evidence type="ECO:0000259" key="3">
    <source>
        <dbReference type="Pfam" id="PF02514"/>
    </source>
</evidence>
<evidence type="ECO:0000256" key="1">
    <source>
        <dbReference type="NCBIfam" id="TIGR02257"/>
    </source>
</evidence>
<dbReference type="RefSeq" id="WP_090877732.1">
    <property type="nucleotide sequence ID" value="NZ_FMXQ01000006.1"/>
</dbReference>
<dbReference type="OrthoDB" id="9757976at2"/>
<evidence type="ECO:0000256" key="2">
    <source>
        <dbReference type="SAM" id="MobiDB-lite"/>
    </source>
</evidence>
<proteinExistence type="predicted"/>
<dbReference type="PANTHER" id="PTHR44119:SF4">
    <property type="entry name" value="AEROBIC COBALTOCHELATASE SUBUNIT COBN"/>
    <property type="match status" value="1"/>
</dbReference>
<dbReference type="GO" id="GO:0051116">
    <property type="term" value="F:cobaltochelatase activity"/>
    <property type="evidence" value="ECO:0007669"/>
    <property type="project" value="UniProtKB-UniRule"/>
</dbReference>
<evidence type="ECO:0000313" key="5">
    <source>
        <dbReference type="Proteomes" id="UP000199071"/>
    </source>
</evidence>
<dbReference type="EMBL" id="FMXQ01000006">
    <property type="protein sequence ID" value="SDB41995.1"/>
    <property type="molecule type" value="Genomic_DNA"/>
</dbReference>
<dbReference type="CDD" id="cd10150">
    <property type="entry name" value="CobN_like"/>
    <property type="match status" value="1"/>
</dbReference>
<feature type="domain" description="CobN/magnesium chelatase" evidence="3">
    <location>
        <begin position="140"/>
        <end position="1264"/>
    </location>
</feature>
<protein>
    <recommendedName>
        <fullName evidence="1">Cobaltochelatase subunit CobN</fullName>
        <ecNumber evidence="1">6.6.1.2</ecNumber>
    </recommendedName>
</protein>
<reference evidence="4 5" key="1">
    <citation type="submission" date="2016-10" db="EMBL/GenBank/DDBJ databases">
        <authorList>
            <person name="de Groot N.N."/>
        </authorList>
    </citation>
    <scope>NUCLEOTIDE SEQUENCE [LARGE SCALE GENOMIC DNA]</scope>
    <source>
        <strain evidence="4 5">ATCC 35022</strain>
    </source>
</reference>
<dbReference type="Proteomes" id="UP000199071">
    <property type="component" value="Unassembled WGS sequence"/>
</dbReference>
<organism evidence="4 5">
    <name type="scientific">Bauldia litoralis</name>
    <dbReference type="NCBI Taxonomy" id="665467"/>
    <lineage>
        <taxon>Bacteria</taxon>
        <taxon>Pseudomonadati</taxon>
        <taxon>Pseudomonadota</taxon>
        <taxon>Alphaproteobacteria</taxon>
        <taxon>Hyphomicrobiales</taxon>
        <taxon>Kaistiaceae</taxon>
        <taxon>Bauldia</taxon>
    </lineage>
</organism>
<dbReference type="InterPro" id="IPR003672">
    <property type="entry name" value="CobN/Mg_chltase"/>
</dbReference>